<dbReference type="Proteomes" id="UP000076532">
    <property type="component" value="Unassembled WGS sequence"/>
</dbReference>
<name>A0A165X6D8_9AGAM</name>
<keyword evidence="3" id="KW-1185">Reference proteome</keyword>
<sequence length="362" mass="39766">MINSLNNDSSFKHLNMTLDNYTEWSKSLIQICELNNITDYILGNVVEPTYNYTANTENVGYWAFEANNKQIVAFIKINISDLEKPYVTTSLAHEAWTTLKDRHIGRGLIIQTALMQEAFGISFGPEVADLPDLTRKMQDLVGRIYMQGLPTEGTFLIVMLLNALEAHHPTIGNDTCTQYTNNPSTGSQWLLSRISQEVVWRGKLTTSSDFVIVKGGNGRPVCEVCASVGHSKRTCWQKGGDMFSKEAEQREIIRKRHEENGGGCGRCGKPIGRGGKVNHNPFRRTTDGRSYIIDADTKEAVFISNSNASDKTAAITSPALSSAGPSGTSNLALMAVHAPSASAIAKTWSFNDSSDEEYGLSQ</sequence>
<accession>A0A165X6D8</accession>
<proteinExistence type="predicted"/>
<evidence type="ECO:0000313" key="2">
    <source>
        <dbReference type="EMBL" id="KZP08252.1"/>
    </source>
</evidence>
<evidence type="ECO:0000256" key="1">
    <source>
        <dbReference type="SAM" id="MobiDB-lite"/>
    </source>
</evidence>
<organism evidence="2 3">
    <name type="scientific">Athelia psychrophila</name>
    <dbReference type="NCBI Taxonomy" id="1759441"/>
    <lineage>
        <taxon>Eukaryota</taxon>
        <taxon>Fungi</taxon>
        <taxon>Dikarya</taxon>
        <taxon>Basidiomycota</taxon>
        <taxon>Agaricomycotina</taxon>
        <taxon>Agaricomycetes</taxon>
        <taxon>Agaricomycetidae</taxon>
        <taxon>Atheliales</taxon>
        <taxon>Atheliaceae</taxon>
        <taxon>Athelia</taxon>
    </lineage>
</organism>
<dbReference type="EMBL" id="KV417726">
    <property type="protein sequence ID" value="KZP08252.1"/>
    <property type="molecule type" value="Genomic_DNA"/>
</dbReference>
<dbReference type="STRING" id="436010.A0A165X6D8"/>
<dbReference type="OrthoDB" id="2941894at2759"/>
<evidence type="ECO:0008006" key="4">
    <source>
        <dbReference type="Google" id="ProtNLM"/>
    </source>
</evidence>
<gene>
    <name evidence="2" type="ORF">FIBSPDRAFT_964945</name>
</gene>
<reference evidence="2 3" key="1">
    <citation type="journal article" date="2016" name="Mol. Biol. Evol.">
        <title>Comparative Genomics of Early-Diverging Mushroom-Forming Fungi Provides Insights into the Origins of Lignocellulose Decay Capabilities.</title>
        <authorList>
            <person name="Nagy L.G."/>
            <person name="Riley R."/>
            <person name="Tritt A."/>
            <person name="Adam C."/>
            <person name="Daum C."/>
            <person name="Floudas D."/>
            <person name="Sun H."/>
            <person name="Yadav J.S."/>
            <person name="Pangilinan J."/>
            <person name="Larsson K.H."/>
            <person name="Matsuura K."/>
            <person name="Barry K."/>
            <person name="Labutti K."/>
            <person name="Kuo R."/>
            <person name="Ohm R.A."/>
            <person name="Bhattacharya S.S."/>
            <person name="Shirouzu T."/>
            <person name="Yoshinaga Y."/>
            <person name="Martin F.M."/>
            <person name="Grigoriev I.V."/>
            <person name="Hibbett D.S."/>
        </authorList>
    </citation>
    <scope>NUCLEOTIDE SEQUENCE [LARGE SCALE GENOMIC DNA]</scope>
    <source>
        <strain evidence="2 3">CBS 109695</strain>
    </source>
</reference>
<protein>
    <recommendedName>
        <fullName evidence="4">Retrotransposon Copia-like N-terminal domain-containing protein</fullName>
    </recommendedName>
</protein>
<evidence type="ECO:0000313" key="3">
    <source>
        <dbReference type="Proteomes" id="UP000076532"/>
    </source>
</evidence>
<feature type="region of interest" description="Disordered" evidence="1">
    <location>
        <begin position="264"/>
        <end position="284"/>
    </location>
</feature>
<feature type="compositionally biased region" description="Gly residues" evidence="1">
    <location>
        <begin position="264"/>
        <end position="275"/>
    </location>
</feature>
<dbReference type="AlphaFoldDB" id="A0A165X6D8"/>